<name>A0A6A5ZPQ2_9PLEO</name>
<sequence>MAPLEPNATARSNTLPLALFSGQTLLVAGLTTHVLYTVYRAARTLPPSSSTRAQEPARRGHVALFSTLAFLSLAAVTTFSVAWRVISYFDWAEKGTHDTPEGLWTGWYGTGEEGVGRWRLGDWASDVDLFREADSVALSTPEGYLYTTQHFAATTIAAIFFGVEGRRRNILNRIVSSFVLLSATGSLGYALNLFFVLMLYTPVAIHSDATRRKDALFTAKAPVYYVPVIVTFVLTHWFPTIFLAGADIMSLRFGYLTVPLFIAFAPQFVPASWGHEHLSKAAAHRSYVNAFWVLGLTALLLNWKQVATSFFVNTPPRQPYVYELFKNAIGKKDQTNRFYTGLANSIHQLRLVSTHPVIGVLGSDVFFTGISLITWAIHRNLDINDVLENSVLSIFSSNTHPEKHVAFNKEVDSVEPEPVPEASPAKKRGRPRKNGTLTNGPTTSASSAGSLRRSTRRKTKTDYESDAESSYEPPRETAKQVEQVEAEGAPTGEDLVQGGEVTALSIFLSAVGGLGPLAASILGGEVTGTSTST</sequence>
<evidence type="ECO:0000256" key="1">
    <source>
        <dbReference type="SAM" id="MobiDB-lite"/>
    </source>
</evidence>
<feature type="transmembrane region" description="Helical" evidence="2">
    <location>
        <begin position="144"/>
        <end position="163"/>
    </location>
</feature>
<feature type="transmembrane region" description="Helical" evidence="2">
    <location>
        <begin position="223"/>
        <end position="246"/>
    </location>
</feature>
<feature type="region of interest" description="Disordered" evidence="1">
    <location>
        <begin position="407"/>
        <end position="496"/>
    </location>
</feature>
<feature type="transmembrane region" description="Helical" evidence="2">
    <location>
        <begin position="253"/>
        <end position="274"/>
    </location>
</feature>
<feature type="transmembrane region" description="Helical" evidence="2">
    <location>
        <begin position="175"/>
        <end position="203"/>
    </location>
</feature>
<keyword evidence="2" id="KW-0472">Membrane</keyword>
<dbReference type="AlphaFoldDB" id="A0A6A5ZPQ2"/>
<keyword evidence="4" id="KW-1185">Reference proteome</keyword>
<protein>
    <submittedName>
        <fullName evidence="3">Uncharacterized protein</fullName>
    </submittedName>
</protein>
<feature type="transmembrane region" description="Helical" evidence="2">
    <location>
        <begin position="62"/>
        <end position="86"/>
    </location>
</feature>
<keyword evidence="2" id="KW-1133">Transmembrane helix</keyword>
<dbReference type="EMBL" id="ML977314">
    <property type="protein sequence ID" value="KAF2120241.1"/>
    <property type="molecule type" value="Genomic_DNA"/>
</dbReference>
<proteinExistence type="predicted"/>
<evidence type="ECO:0000256" key="2">
    <source>
        <dbReference type="SAM" id="Phobius"/>
    </source>
</evidence>
<accession>A0A6A5ZPQ2</accession>
<dbReference type="Proteomes" id="UP000799770">
    <property type="component" value="Unassembled WGS sequence"/>
</dbReference>
<evidence type="ECO:0000313" key="4">
    <source>
        <dbReference type="Proteomes" id="UP000799770"/>
    </source>
</evidence>
<gene>
    <name evidence="3" type="ORF">BDV96DRAFT_486256</name>
</gene>
<feature type="transmembrane region" description="Helical" evidence="2">
    <location>
        <begin position="20"/>
        <end position="42"/>
    </location>
</feature>
<feature type="transmembrane region" description="Helical" evidence="2">
    <location>
        <begin position="286"/>
        <end position="303"/>
    </location>
</feature>
<keyword evidence="2" id="KW-0812">Transmembrane</keyword>
<feature type="compositionally biased region" description="Polar residues" evidence="1">
    <location>
        <begin position="435"/>
        <end position="449"/>
    </location>
</feature>
<reference evidence="3" key="1">
    <citation type="journal article" date="2020" name="Stud. Mycol.">
        <title>101 Dothideomycetes genomes: a test case for predicting lifestyles and emergence of pathogens.</title>
        <authorList>
            <person name="Haridas S."/>
            <person name="Albert R."/>
            <person name="Binder M."/>
            <person name="Bloem J."/>
            <person name="Labutti K."/>
            <person name="Salamov A."/>
            <person name="Andreopoulos B."/>
            <person name="Baker S."/>
            <person name="Barry K."/>
            <person name="Bills G."/>
            <person name="Bluhm B."/>
            <person name="Cannon C."/>
            <person name="Castanera R."/>
            <person name="Culley D."/>
            <person name="Daum C."/>
            <person name="Ezra D."/>
            <person name="Gonzalez J."/>
            <person name="Henrissat B."/>
            <person name="Kuo A."/>
            <person name="Liang C."/>
            <person name="Lipzen A."/>
            <person name="Lutzoni F."/>
            <person name="Magnuson J."/>
            <person name="Mondo S."/>
            <person name="Nolan M."/>
            <person name="Ohm R."/>
            <person name="Pangilinan J."/>
            <person name="Park H.-J."/>
            <person name="Ramirez L."/>
            <person name="Alfaro M."/>
            <person name="Sun H."/>
            <person name="Tritt A."/>
            <person name="Yoshinaga Y."/>
            <person name="Zwiers L.-H."/>
            <person name="Turgeon B."/>
            <person name="Goodwin S."/>
            <person name="Spatafora J."/>
            <person name="Crous P."/>
            <person name="Grigoriev I."/>
        </authorList>
    </citation>
    <scope>NUCLEOTIDE SEQUENCE</scope>
    <source>
        <strain evidence="3">CBS 627.86</strain>
    </source>
</reference>
<evidence type="ECO:0000313" key="3">
    <source>
        <dbReference type="EMBL" id="KAF2120241.1"/>
    </source>
</evidence>
<organism evidence="3 4">
    <name type="scientific">Lophiotrema nucula</name>
    <dbReference type="NCBI Taxonomy" id="690887"/>
    <lineage>
        <taxon>Eukaryota</taxon>
        <taxon>Fungi</taxon>
        <taxon>Dikarya</taxon>
        <taxon>Ascomycota</taxon>
        <taxon>Pezizomycotina</taxon>
        <taxon>Dothideomycetes</taxon>
        <taxon>Pleosporomycetidae</taxon>
        <taxon>Pleosporales</taxon>
        <taxon>Lophiotremataceae</taxon>
        <taxon>Lophiotrema</taxon>
    </lineage>
</organism>
<dbReference type="OrthoDB" id="2126185at2759"/>